<comment type="caution">
    <text evidence="1">The sequence shown here is derived from an EMBL/GenBank/DDBJ whole genome shotgun (WGS) entry which is preliminary data.</text>
</comment>
<gene>
    <name evidence="1" type="ORF">FHS32_001249</name>
</gene>
<evidence type="ECO:0000313" key="2">
    <source>
        <dbReference type="Proteomes" id="UP000568022"/>
    </source>
</evidence>
<dbReference type="AlphaFoldDB" id="A0A7W8F734"/>
<evidence type="ECO:0000313" key="1">
    <source>
        <dbReference type="EMBL" id="MBB5124517.1"/>
    </source>
</evidence>
<reference evidence="1 2" key="1">
    <citation type="submission" date="2020-08" db="EMBL/GenBank/DDBJ databases">
        <title>Genomic Encyclopedia of Type Strains, Phase III (KMG-III): the genomes of soil and plant-associated and newly described type strains.</title>
        <authorList>
            <person name="Whitman W."/>
        </authorList>
    </citation>
    <scope>NUCLEOTIDE SEQUENCE [LARGE SCALE GENOMIC DNA]</scope>
    <source>
        <strain evidence="1 2">CECT 3226</strain>
    </source>
</reference>
<dbReference type="Proteomes" id="UP000568022">
    <property type="component" value="Unassembled WGS sequence"/>
</dbReference>
<accession>A0A7W8F734</accession>
<sequence>MNGSTGVRGTPHEIALLGGGPRAAVTVAVVALHLRGAVEAGAPGTIRAVDGDAARDLPALPPPGVPLDAPVVEAPGWAGPVDSERRARYLESAVHSCLVEPSEMRELVRHPDVRWAVAEVRVGLAEAGMLRYPLLLGPTTAARRRLKVLRKAFPLPAGRRDLPDRDKLLAVALHGEPALRVVVPRFALRAGLTDRVTIRDKGMLRHSPGGGTYGSGGGYFSCGSGGGGGGGGGGSD</sequence>
<dbReference type="EMBL" id="JACHJE010000003">
    <property type="protein sequence ID" value="MBB5124517.1"/>
    <property type="molecule type" value="Genomic_DNA"/>
</dbReference>
<name>A0A7W8F734_9ACTN</name>
<protein>
    <submittedName>
        <fullName evidence="1">Putative membrane protein YgcG</fullName>
    </submittedName>
</protein>
<proteinExistence type="predicted"/>
<keyword evidence="2" id="KW-1185">Reference proteome</keyword>
<organism evidence="1 2">
    <name type="scientific">Streptomyces griseoloalbus</name>
    <dbReference type="NCBI Taxonomy" id="67303"/>
    <lineage>
        <taxon>Bacteria</taxon>
        <taxon>Bacillati</taxon>
        <taxon>Actinomycetota</taxon>
        <taxon>Actinomycetes</taxon>
        <taxon>Kitasatosporales</taxon>
        <taxon>Streptomycetaceae</taxon>
        <taxon>Streptomyces</taxon>
    </lineage>
</organism>